<evidence type="ECO:0000313" key="1">
    <source>
        <dbReference type="EMBL" id="SVA42082.1"/>
    </source>
</evidence>
<proteinExistence type="predicted"/>
<feature type="non-terminal residue" evidence="1">
    <location>
        <position position="46"/>
    </location>
</feature>
<reference evidence="1" key="1">
    <citation type="submission" date="2018-05" db="EMBL/GenBank/DDBJ databases">
        <authorList>
            <person name="Lanie J.A."/>
            <person name="Ng W.-L."/>
            <person name="Kazmierczak K.M."/>
            <person name="Andrzejewski T.M."/>
            <person name="Davidsen T.M."/>
            <person name="Wayne K.J."/>
            <person name="Tettelin H."/>
            <person name="Glass J.I."/>
            <person name="Rusch D."/>
            <person name="Podicherti R."/>
            <person name="Tsui H.-C.T."/>
            <person name="Winkler M.E."/>
        </authorList>
    </citation>
    <scope>NUCLEOTIDE SEQUENCE</scope>
</reference>
<accession>A0A381VP79</accession>
<name>A0A381VP79_9ZZZZ</name>
<gene>
    <name evidence="1" type="ORF">METZ01_LOCUS94936</name>
</gene>
<dbReference type="AlphaFoldDB" id="A0A381VP79"/>
<organism evidence="1">
    <name type="scientific">marine metagenome</name>
    <dbReference type="NCBI Taxonomy" id="408172"/>
    <lineage>
        <taxon>unclassified sequences</taxon>
        <taxon>metagenomes</taxon>
        <taxon>ecological metagenomes</taxon>
    </lineage>
</organism>
<sequence>MRHAWQHRIDDTLLGDLVVDQDGHLNVLDENTIPVADSQRARGILA</sequence>
<protein>
    <submittedName>
        <fullName evidence="1">Uncharacterized protein</fullName>
    </submittedName>
</protein>
<dbReference type="EMBL" id="UINC01009383">
    <property type="protein sequence ID" value="SVA42082.1"/>
    <property type="molecule type" value="Genomic_DNA"/>
</dbReference>